<evidence type="ECO:0000313" key="4">
    <source>
        <dbReference type="Proteomes" id="UP001407405"/>
    </source>
</evidence>
<dbReference type="PANTHER" id="PTHR33383:SF1">
    <property type="entry name" value="MEMBRANE PROTEIN INSERTION EFFICIENCY FACTOR-RELATED"/>
    <property type="match status" value="1"/>
</dbReference>
<sequence>MIYLIKAYQRWISPLKGQTCRFHPTCSAYSLTAYERFGFWKGTGLMIRRIAKCHPFHAGGVDHVPEKENRHTENEL</sequence>
<accession>A0ABU9VUN3</accession>
<reference evidence="3 4" key="1">
    <citation type="submission" date="2024-04" db="EMBL/GenBank/DDBJ databases">
        <title>Genome sequencing and metabolic network reconstruction of aminoacids and betaine degradation by Anoxynatronum sibiricum.</title>
        <authorList>
            <person name="Detkova E.N."/>
            <person name="Boltjanskaja Y.V."/>
            <person name="Mardanov A.V."/>
            <person name="Kevbrin V."/>
        </authorList>
    </citation>
    <scope>NUCLEOTIDE SEQUENCE [LARGE SCALE GENOMIC DNA]</scope>
    <source>
        <strain evidence="3 4">Z-7981</strain>
    </source>
</reference>
<comment type="caution">
    <text evidence="3">The sequence shown here is derived from an EMBL/GenBank/DDBJ whole genome shotgun (WGS) entry which is preliminary data.</text>
</comment>
<dbReference type="EMBL" id="JBCITM010000005">
    <property type="protein sequence ID" value="MEN1760076.1"/>
    <property type="molecule type" value="Genomic_DNA"/>
</dbReference>
<protein>
    <recommendedName>
        <fullName evidence="2">Putative membrane protein insertion efficiency factor</fullName>
    </recommendedName>
</protein>
<keyword evidence="1 2" id="KW-0472">Membrane</keyword>
<keyword evidence="2" id="KW-1003">Cell membrane</keyword>
<dbReference type="InterPro" id="IPR002696">
    <property type="entry name" value="Membr_insert_effic_factor_YidD"/>
</dbReference>
<comment type="subcellular location">
    <subcellularLocation>
        <location evidence="2">Cell membrane</location>
        <topology evidence="2">Peripheral membrane protein</topology>
        <orientation evidence="2">Cytoplasmic side</orientation>
    </subcellularLocation>
</comment>
<name>A0ABU9VUN3_9CLOT</name>
<keyword evidence="4" id="KW-1185">Reference proteome</keyword>
<comment type="function">
    <text evidence="2">Could be involved in insertion of integral membrane proteins into the membrane.</text>
</comment>
<dbReference type="NCBIfam" id="TIGR00278">
    <property type="entry name" value="membrane protein insertion efficiency factor YidD"/>
    <property type="match status" value="1"/>
</dbReference>
<gene>
    <name evidence="3" type="primary">yidD</name>
    <name evidence="3" type="ORF">AAIG11_06310</name>
</gene>
<comment type="similarity">
    <text evidence="2">Belongs to the UPF0161 family.</text>
</comment>
<dbReference type="PANTHER" id="PTHR33383">
    <property type="entry name" value="MEMBRANE PROTEIN INSERTION EFFICIENCY FACTOR-RELATED"/>
    <property type="match status" value="1"/>
</dbReference>
<dbReference type="Pfam" id="PF01809">
    <property type="entry name" value="YidD"/>
    <property type="match status" value="1"/>
</dbReference>
<dbReference type="SMART" id="SM01234">
    <property type="entry name" value="Haemolytic"/>
    <property type="match status" value="1"/>
</dbReference>
<organism evidence="3 4">
    <name type="scientific">Anoxynatronum sibiricum</name>
    <dbReference type="NCBI Taxonomy" id="210623"/>
    <lineage>
        <taxon>Bacteria</taxon>
        <taxon>Bacillati</taxon>
        <taxon>Bacillota</taxon>
        <taxon>Clostridia</taxon>
        <taxon>Eubacteriales</taxon>
        <taxon>Clostridiaceae</taxon>
        <taxon>Anoxynatronum</taxon>
    </lineage>
</organism>
<dbReference type="Proteomes" id="UP001407405">
    <property type="component" value="Unassembled WGS sequence"/>
</dbReference>
<evidence type="ECO:0000256" key="2">
    <source>
        <dbReference type="HAMAP-Rule" id="MF_00386"/>
    </source>
</evidence>
<proteinExistence type="inferred from homology"/>
<evidence type="ECO:0000256" key="1">
    <source>
        <dbReference type="ARBA" id="ARBA00023136"/>
    </source>
</evidence>
<evidence type="ECO:0000313" key="3">
    <source>
        <dbReference type="EMBL" id="MEN1760076.1"/>
    </source>
</evidence>
<dbReference type="HAMAP" id="MF_00386">
    <property type="entry name" value="UPF0161_YidD"/>
    <property type="match status" value="1"/>
</dbReference>